<sequence>MRKSLRKKMAGVLTLALAAAPLLPVLPTQSVQAAAMPKLLITELVPDTTNFASYDAFEYIEVYNNSAVQVDLQGYRFKAGSWNAQIAQSYKLGPWETGVVWTRRAEIAPLGKEAFNSYYSLSYASKYVPDSKLHIIENVGGLTNSGTQTVTILDPAGAEAVKASYTADDVAEGKTITYRYPAAGGTAMQKIAGLQAPTPGRLLAGQAPARPKQDNQAPQAPAGVTAVASGGSAKLAWSANPEADVFQYNVYQNGVLLYTVPASQREFTAYSLIGNKPYTFQISAVDLSENESAKTSVTVTPSHQLITQEERAVNPKDSKYQSLWNISSDGPVVPGLKQDLVPQGMAYYGANNWLLTVAYLEDGRPATLTVTDASTNQYVKSVVLYNSDGTPYTGHAGGVAVSRDHVWIASEGALHQLRLSDVTGAQNNGEVSFIGSVPVPVDAAFNTFADGVLWVGEFYEAKSYPTDPSHKLVGRDGVQHYAWTAGYRLDPVTDTIRSDKWNGSAGTAAVPDYLLSITEKIQGIAFMQNSVVLSQSYGRGNDSTLYRYNNPLQEPAHATGTVGGTSVPVWFLDGQSAKATNSKLTAVPMTEGIVPVGDDLFVLFESGANKYRYTTTYIMDRILKINWNQWDQM</sequence>
<dbReference type="Pfam" id="PF00932">
    <property type="entry name" value="LTD"/>
    <property type="match status" value="1"/>
</dbReference>
<dbReference type="SUPFAM" id="SSF49265">
    <property type="entry name" value="Fibronectin type III"/>
    <property type="match status" value="1"/>
</dbReference>
<dbReference type="GeneID" id="95374720"/>
<keyword evidence="8" id="KW-1185">Reference proteome</keyword>
<evidence type="ECO:0000313" key="5">
    <source>
        <dbReference type="EMBL" id="MCY9595827.1"/>
    </source>
</evidence>
<dbReference type="InterPro" id="IPR013783">
    <property type="entry name" value="Ig-like_fold"/>
</dbReference>
<dbReference type="OrthoDB" id="9772095at2"/>
<dbReference type="KEGG" id="pchi:PC41400_07825"/>
<dbReference type="PROSITE" id="PS51841">
    <property type="entry name" value="LTD"/>
    <property type="match status" value="1"/>
</dbReference>
<evidence type="ECO:0000313" key="6">
    <source>
        <dbReference type="EMBL" id="QAV17577.1"/>
    </source>
</evidence>
<dbReference type="InterPro" id="IPR036116">
    <property type="entry name" value="FN3_sf"/>
</dbReference>
<evidence type="ECO:0000313" key="7">
    <source>
        <dbReference type="Proteomes" id="UP000288943"/>
    </source>
</evidence>
<keyword evidence="2" id="KW-0732">Signal</keyword>
<feature type="chain" id="PRO_5018997283" evidence="2">
    <location>
        <begin position="34"/>
        <end position="633"/>
    </location>
</feature>
<dbReference type="Gene3D" id="2.60.40.10">
    <property type="entry name" value="Immunoglobulins"/>
    <property type="match status" value="1"/>
</dbReference>
<evidence type="ECO:0000256" key="2">
    <source>
        <dbReference type="SAM" id="SignalP"/>
    </source>
</evidence>
<feature type="domain" description="LTD" evidence="4">
    <location>
        <begin position="27"/>
        <end position="169"/>
    </location>
</feature>
<accession>A0A410WTI0</accession>
<dbReference type="InterPro" id="IPR003961">
    <property type="entry name" value="FN3_dom"/>
</dbReference>
<dbReference type="InterPro" id="IPR001322">
    <property type="entry name" value="Lamin_tail_dom"/>
</dbReference>
<feature type="signal peptide" evidence="2">
    <location>
        <begin position="1"/>
        <end position="33"/>
    </location>
</feature>
<name>A0A410WTI0_9BACL</name>
<reference evidence="6 7" key="1">
    <citation type="submission" date="2018-01" db="EMBL/GenBank/DDBJ databases">
        <title>The whole genome sequencing and assembly of Paenibacillus chitinolyticus KCCM 41400 strain.</title>
        <authorList>
            <person name="Kim J.-Y."/>
            <person name="Park M.-K."/>
            <person name="Lee Y.-J."/>
            <person name="Yi H."/>
            <person name="Bahn Y.-S."/>
            <person name="Kim J.F."/>
            <person name="Lee D.-W."/>
        </authorList>
    </citation>
    <scope>NUCLEOTIDE SEQUENCE [LARGE SCALE GENOMIC DNA]</scope>
    <source>
        <strain evidence="6 7">KCCM 41400</strain>
    </source>
</reference>
<proteinExistence type="predicted"/>
<dbReference type="PROSITE" id="PS50853">
    <property type="entry name" value="FN3"/>
    <property type="match status" value="1"/>
</dbReference>
<evidence type="ECO:0000259" key="4">
    <source>
        <dbReference type="PROSITE" id="PS51841"/>
    </source>
</evidence>
<organism evidence="6 7">
    <name type="scientific">Paenibacillus chitinolyticus</name>
    <dbReference type="NCBI Taxonomy" id="79263"/>
    <lineage>
        <taxon>Bacteria</taxon>
        <taxon>Bacillati</taxon>
        <taxon>Bacillota</taxon>
        <taxon>Bacilli</taxon>
        <taxon>Bacillales</taxon>
        <taxon>Paenibacillaceae</taxon>
        <taxon>Paenibacillus</taxon>
    </lineage>
</organism>
<dbReference type="Proteomes" id="UP000288943">
    <property type="component" value="Chromosome"/>
</dbReference>
<dbReference type="SUPFAM" id="SSF74853">
    <property type="entry name" value="Lamin A/C globular tail domain"/>
    <property type="match status" value="1"/>
</dbReference>
<dbReference type="InterPro" id="IPR036415">
    <property type="entry name" value="Lamin_tail_dom_sf"/>
</dbReference>
<evidence type="ECO:0000256" key="1">
    <source>
        <dbReference type="SAM" id="MobiDB-lite"/>
    </source>
</evidence>
<dbReference type="EMBL" id="CP026520">
    <property type="protein sequence ID" value="QAV17577.1"/>
    <property type="molecule type" value="Genomic_DNA"/>
</dbReference>
<dbReference type="RefSeq" id="WP_042229169.1">
    <property type="nucleotide sequence ID" value="NZ_CP026520.1"/>
</dbReference>
<dbReference type="AlphaFoldDB" id="A0A410WTI0"/>
<feature type="region of interest" description="Disordered" evidence="1">
    <location>
        <begin position="202"/>
        <end position="223"/>
    </location>
</feature>
<protein>
    <submittedName>
        <fullName evidence="5">Lamin tail domain-containing protein</fullName>
    </submittedName>
</protein>
<feature type="domain" description="Fibronectin type-III" evidence="3">
    <location>
        <begin position="217"/>
        <end position="302"/>
    </location>
</feature>
<evidence type="ECO:0000313" key="8">
    <source>
        <dbReference type="Proteomes" id="UP001527202"/>
    </source>
</evidence>
<dbReference type="Proteomes" id="UP001527202">
    <property type="component" value="Unassembled WGS sequence"/>
</dbReference>
<reference evidence="5 8" key="2">
    <citation type="submission" date="2022-05" db="EMBL/GenBank/DDBJ databases">
        <title>Genome Sequencing of Bee-Associated Microbes.</title>
        <authorList>
            <person name="Dunlap C."/>
        </authorList>
    </citation>
    <scope>NUCLEOTIDE SEQUENCE [LARGE SCALE GENOMIC DNA]</scope>
    <source>
        <strain evidence="5 8">NRRL B-23120</strain>
    </source>
</reference>
<dbReference type="EMBL" id="JAMDMJ010000008">
    <property type="protein sequence ID" value="MCY9595827.1"/>
    <property type="molecule type" value="Genomic_DNA"/>
</dbReference>
<evidence type="ECO:0000259" key="3">
    <source>
        <dbReference type="PROSITE" id="PS50853"/>
    </source>
</evidence>
<gene>
    <name evidence="5" type="ORF">M5X16_08585</name>
    <name evidence="6" type="ORF">PC41400_07825</name>
</gene>